<evidence type="ECO:0000313" key="3">
    <source>
        <dbReference type="Proteomes" id="UP000274131"/>
    </source>
</evidence>
<dbReference type="WBParaSite" id="EVEC_0000198901-mRNA-1">
    <property type="protein sequence ID" value="EVEC_0000198901-mRNA-1"/>
    <property type="gene ID" value="EVEC_0000198901"/>
</dbReference>
<dbReference type="GO" id="GO:0005829">
    <property type="term" value="C:cytosol"/>
    <property type="evidence" value="ECO:0007669"/>
    <property type="project" value="TreeGrafter"/>
</dbReference>
<name>A0A0N4UWV6_ENTVE</name>
<reference evidence="2 3" key="2">
    <citation type="submission" date="2018-10" db="EMBL/GenBank/DDBJ databases">
        <authorList>
            <consortium name="Pathogen Informatics"/>
        </authorList>
    </citation>
    <scope>NUCLEOTIDE SEQUENCE [LARGE SCALE GENOMIC DNA]</scope>
</reference>
<dbReference type="STRING" id="51028.A0A0N4UWV6"/>
<keyword evidence="3" id="KW-1185">Reference proteome</keyword>
<evidence type="ECO:0000313" key="2">
    <source>
        <dbReference type="EMBL" id="VDD86554.1"/>
    </source>
</evidence>
<evidence type="ECO:0000256" key="1">
    <source>
        <dbReference type="SAM" id="MobiDB-lite"/>
    </source>
</evidence>
<dbReference type="InterPro" id="IPR016024">
    <property type="entry name" value="ARM-type_fold"/>
</dbReference>
<dbReference type="EMBL" id="UXUI01007253">
    <property type="protein sequence ID" value="VDD86554.1"/>
    <property type="molecule type" value="Genomic_DNA"/>
</dbReference>
<proteinExistence type="predicted"/>
<dbReference type="InterPro" id="IPR051367">
    <property type="entry name" value="mRNA_TranslReg/HistoneTransl"/>
</dbReference>
<dbReference type="OrthoDB" id="5846767at2759"/>
<dbReference type="Gene3D" id="1.25.40.180">
    <property type="match status" value="1"/>
</dbReference>
<organism evidence="4">
    <name type="scientific">Enterobius vermicularis</name>
    <name type="common">Human pinworm</name>
    <dbReference type="NCBI Taxonomy" id="51028"/>
    <lineage>
        <taxon>Eukaryota</taxon>
        <taxon>Metazoa</taxon>
        <taxon>Ecdysozoa</taxon>
        <taxon>Nematoda</taxon>
        <taxon>Chromadorea</taxon>
        <taxon>Rhabditida</taxon>
        <taxon>Spirurina</taxon>
        <taxon>Oxyuridomorpha</taxon>
        <taxon>Oxyuroidea</taxon>
        <taxon>Oxyuridae</taxon>
        <taxon>Enterobius</taxon>
    </lineage>
</organism>
<dbReference type="PANTHER" id="PTHR23254">
    <property type="entry name" value="EIF4G DOMAIN PROTEIN"/>
    <property type="match status" value="1"/>
</dbReference>
<dbReference type="SUPFAM" id="SSF48371">
    <property type="entry name" value="ARM repeat"/>
    <property type="match status" value="1"/>
</dbReference>
<dbReference type="AlphaFoldDB" id="A0A0N4UWV6"/>
<protein>
    <submittedName>
        <fullName evidence="4">MIF4G domain-containing protein</fullName>
    </submittedName>
</protein>
<feature type="region of interest" description="Disordered" evidence="1">
    <location>
        <begin position="209"/>
        <end position="229"/>
    </location>
</feature>
<evidence type="ECO:0000313" key="4">
    <source>
        <dbReference type="WBParaSite" id="EVEC_0000198901-mRNA-1"/>
    </source>
</evidence>
<dbReference type="GO" id="GO:0008494">
    <property type="term" value="F:translation activator activity"/>
    <property type="evidence" value="ECO:0007669"/>
    <property type="project" value="TreeGrafter"/>
</dbReference>
<dbReference type="PANTHER" id="PTHR23254:SF16">
    <property type="entry name" value="CBP80_20-DEPENDENT TRANSLATION INITIATION FACTOR"/>
    <property type="match status" value="1"/>
</dbReference>
<dbReference type="Proteomes" id="UP000274131">
    <property type="component" value="Unassembled WGS sequence"/>
</dbReference>
<reference evidence="4" key="1">
    <citation type="submission" date="2017-02" db="UniProtKB">
        <authorList>
            <consortium name="WormBaseParasite"/>
        </authorList>
    </citation>
    <scope>IDENTIFICATION</scope>
</reference>
<gene>
    <name evidence="2" type="ORF">EVEC_LOCUS1697</name>
</gene>
<sequence length="229" mass="26320">MSENRKQQLQVDALGVLSGIPAEKLADHLHQRWLSDECFYRLPAMILAHLYRVDESDGTLMSCCLMHLLSDFRARDSIRKTSPLMFRNSVKVLAEMFSVYRNFDAVVSECLNVPLFVSLQMLADKTASEKDIQVLAEILSSHGILLSTVKPKLCDDLVIQVRNHLCDSNFTSTTRRLLLKINDLWTYNWELDSAPECILSFYGKTSKEPEEVEPKPQKRFQYMEQESVV</sequence>
<accession>A0A0N4UWV6</accession>
<dbReference type="GO" id="GO:0006446">
    <property type="term" value="P:regulation of translational initiation"/>
    <property type="evidence" value="ECO:0007669"/>
    <property type="project" value="TreeGrafter"/>
</dbReference>